<evidence type="ECO:0000256" key="1">
    <source>
        <dbReference type="SAM" id="MobiDB-lite"/>
    </source>
</evidence>
<evidence type="ECO:0000313" key="2">
    <source>
        <dbReference type="EMBL" id="KAL0631445.1"/>
    </source>
</evidence>
<protein>
    <submittedName>
        <fullName evidence="2">Uncharacterized protein</fullName>
    </submittedName>
</protein>
<feature type="compositionally biased region" description="Basic and acidic residues" evidence="1">
    <location>
        <begin position="188"/>
        <end position="212"/>
    </location>
</feature>
<gene>
    <name evidence="2" type="ORF">Q9L58_009690</name>
</gene>
<name>A0ABR3G696_9PEZI</name>
<dbReference type="Proteomes" id="UP001447188">
    <property type="component" value="Unassembled WGS sequence"/>
</dbReference>
<proteinExistence type="predicted"/>
<evidence type="ECO:0000313" key="3">
    <source>
        <dbReference type="Proteomes" id="UP001447188"/>
    </source>
</evidence>
<organism evidence="2 3">
    <name type="scientific">Discina gigas</name>
    <dbReference type="NCBI Taxonomy" id="1032678"/>
    <lineage>
        <taxon>Eukaryota</taxon>
        <taxon>Fungi</taxon>
        <taxon>Dikarya</taxon>
        <taxon>Ascomycota</taxon>
        <taxon>Pezizomycotina</taxon>
        <taxon>Pezizomycetes</taxon>
        <taxon>Pezizales</taxon>
        <taxon>Discinaceae</taxon>
        <taxon>Discina</taxon>
    </lineage>
</organism>
<dbReference type="EMBL" id="JBBBZM010000249">
    <property type="protein sequence ID" value="KAL0631445.1"/>
    <property type="molecule type" value="Genomic_DNA"/>
</dbReference>
<feature type="compositionally biased region" description="Basic and acidic residues" evidence="1">
    <location>
        <begin position="159"/>
        <end position="180"/>
    </location>
</feature>
<accession>A0ABR3G696</accession>
<keyword evidence="3" id="KW-1185">Reference proteome</keyword>
<sequence length="212" mass="24989">MATGKRVSPEIKSEAESFDKKPLLATKERAQSTTPTHLSLRCTAQGCNKVFQAATHRSARKAFMRHLFRFQKAGSEVSEDSQDSDLTRKQISDRAHHLAYKLEVLSYRTSKEKQLASRAKYKEANKEKVARASRISNYRAQAKKIPDIMEQGMEAVYKWAEDKEEERKDKEEKRKYKEEERKDEEEERKDKEEKRKYKEEERKERSIKEEPA</sequence>
<feature type="compositionally biased region" description="Basic and acidic residues" evidence="1">
    <location>
        <begin position="7"/>
        <end position="30"/>
    </location>
</feature>
<feature type="region of interest" description="Disordered" evidence="1">
    <location>
        <begin position="1"/>
        <end position="32"/>
    </location>
</feature>
<feature type="region of interest" description="Disordered" evidence="1">
    <location>
        <begin position="159"/>
        <end position="212"/>
    </location>
</feature>
<comment type="caution">
    <text evidence="2">The sequence shown here is derived from an EMBL/GenBank/DDBJ whole genome shotgun (WGS) entry which is preliminary data.</text>
</comment>
<reference evidence="2 3" key="1">
    <citation type="submission" date="2024-02" db="EMBL/GenBank/DDBJ databases">
        <title>Discinaceae phylogenomics.</title>
        <authorList>
            <person name="Dirks A.C."/>
            <person name="James T.Y."/>
        </authorList>
    </citation>
    <scope>NUCLEOTIDE SEQUENCE [LARGE SCALE GENOMIC DNA]</scope>
    <source>
        <strain evidence="2 3">ACD0624</strain>
    </source>
</reference>